<evidence type="ECO:0000256" key="3">
    <source>
        <dbReference type="SAM" id="MobiDB-lite"/>
    </source>
</evidence>
<dbReference type="PANTHER" id="PTHR13266">
    <property type="entry name" value="PROTEASOME INHIBITOR"/>
    <property type="match status" value="1"/>
</dbReference>
<dbReference type="STRING" id="307507.A0A2V0PJX5"/>
<evidence type="ECO:0000256" key="1">
    <source>
        <dbReference type="ARBA" id="ARBA00006405"/>
    </source>
</evidence>
<feature type="region of interest" description="Disordered" evidence="3">
    <location>
        <begin position="277"/>
        <end position="352"/>
    </location>
</feature>
<dbReference type="EMBL" id="BDRX01000187">
    <property type="protein sequence ID" value="GBG00027.1"/>
    <property type="molecule type" value="Genomic_DNA"/>
</dbReference>
<proteinExistence type="inferred from homology"/>
<feature type="compositionally biased region" description="Gly residues" evidence="3">
    <location>
        <begin position="279"/>
        <end position="289"/>
    </location>
</feature>
<gene>
    <name evidence="5" type="ORF">Rsub_12757</name>
</gene>
<comment type="caution">
    <text evidence="5">The sequence shown here is derived from an EMBL/GenBank/DDBJ whole genome shotgun (WGS) entry which is preliminary data.</text>
</comment>
<evidence type="ECO:0000256" key="2">
    <source>
        <dbReference type="ARBA" id="ARBA00022942"/>
    </source>
</evidence>
<dbReference type="Pfam" id="PF11566">
    <property type="entry name" value="PI31_Prot_N"/>
    <property type="match status" value="1"/>
</dbReference>
<organism evidence="5 6">
    <name type="scientific">Raphidocelis subcapitata</name>
    <dbReference type="NCBI Taxonomy" id="307507"/>
    <lineage>
        <taxon>Eukaryota</taxon>
        <taxon>Viridiplantae</taxon>
        <taxon>Chlorophyta</taxon>
        <taxon>core chlorophytes</taxon>
        <taxon>Chlorophyceae</taxon>
        <taxon>CS clade</taxon>
        <taxon>Sphaeropleales</taxon>
        <taxon>Selenastraceae</taxon>
        <taxon>Raphidocelis</taxon>
    </lineage>
</organism>
<dbReference type="GO" id="GO:0043161">
    <property type="term" value="P:proteasome-mediated ubiquitin-dependent protein catabolic process"/>
    <property type="evidence" value="ECO:0007669"/>
    <property type="project" value="InterPro"/>
</dbReference>
<dbReference type="Gene3D" id="3.40.1000.30">
    <property type="match status" value="1"/>
</dbReference>
<evidence type="ECO:0000313" key="5">
    <source>
        <dbReference type="EMBL" id="GBG00027.1"/>
    </source>
</evidence>
<dbReference type="GO" id="GO:0070628">
    <property type="term" value="F:proteasome binding"/>
    <property type="evidence" value="ECO:0007669"/>
    <property type="project" value="InterPro"/>
</dbReference>
<evidence type="ECO:0000313" key="6">
    <source>
        <dbReference type="Proteomes" id="UP000247498"/>
    </source>
</evidence>
<keyword evidence="6" id="KW-1185">Reference proteome</keyword>
<dbReference type="Proteomes" id="UP000247498">
    <property type="component" value="Unassembled WGS sequence"/>
</dbReference>
<sequence>MATPASVLAVVRAAGPAFRNSEDAVVFALHAALLASSFELVGVGDEARLEAVAPDAPEVDAAGWNAAADRYTLLYRAGAGPPVGGAASGSGGGAGGPAPPHGLLLKALPMGGGSMVASLASSRGGEPAVLELSAPDYYDTAAPGAPAARYRRLEDLCARAAGALRGVGAPAAAGRDAAKAAQQPAQRQAQPQPQQQPRRDPGDDPLRIGPPRRPPPRMLGEDDIMPLGGGGPFMPPGLPGMGGMRGPGGLPGMAPGLGGMHVGPGDPLFADRLRHPDLGPGGFGAGSRPGGARWDPISPEGLEGWRPEDFQRPPPGGVPGRGGPPGGARPPTHPDVEQPGPGGGGDWDSMYG</sequence>
<dbReference type="InterPro" id="IPR021625">
    <property type="entry name" value="PI31_Prot_N"/>
</dbReference>
<evidence type="ECO:0000259" key="4">
    <source>
        <dbReference type="Pfam" id="PF11566"/>
    </source>
</evidence>
<protein>
    <recommendedName>
        <fullName evidence="4">PI31 proteasome regulator N-terminal domain-containing protein</fullName>
    </recommendedName>
</protein>
<name>A0A2V0PJX5_9CHLO</name>
<dbReference type="InterPro" id="IPR045128">
    <property type="entry name" value="PI31-like"/>
</dbReference>
<dbReference type="PANTHER" id="PTHR13266:SF1">
    <property type="entry name" value="PROTEASOME INHIBITOR PI31 SUBUNIT"/>
    <property type="match status" value="1"/>
</dbReference>
<dbReference type="GO" id="GO:0004866">
    <property type="term" value="F:endopeptidase inhibitor activity"/>
    <property type="evidence" value="ECO:0007669"/>
    <property type="project" value="InterPro"/>
</dbReference>
<dbReference type="GO" id="GO:0000502">
    <property type="term" value="C:proteasome complex"/>
    <property type="evidence" value="ECO:0007669"/>
    <property type="project" value="UniProtKB-KW"/>
</dbReference>
<feature type="domain" description="PI31 proteasome regulator N-terminal" evidence="4">
    <location>
        <begin position="16"/>
        <end position="77"/>
    </location>
</feature>
<keyword evidence="2" id="KW-0647">Proteasome</keyword>
<feature type="compositionally biased region" description="Low complexity" evidence="3">
    <location>
        <begin position="173"/>
        <end position="196"/>
    </location>
</feature>
<accession>A0A2V0PJX5</accession>
<feature type="region of interest" description="Disordered" evidence="3">
    <location>
        <begin position="173"/>
        <end position="230"/>
    </location>
</feature>
<reference evidence="5 6" key="1">
    <citation type="journal article" date="2018" name="Sci. Rep.">
        <title>Raphidocelis subcapitata (=Pseudokirchneriella subcapitata) provides an insight into genome evolution and environmental adaptations in the Sphaeropleales.</title>
        <authorList>
            <person name="Suzuki S."/>
            <person name="Yamaguchi H."/>
            <person name="Nakajima N."/>
            <person name="Kawachi M."/>
        </authorList>
    </citation>
    <scope>NUCLEOTIDE SEQUENCE [LARGE SCALE GENOMIC DNA]</scope>
    <source>
        <strain evidence="5 6">NIES-35</strain>
    </source>
</reference>
<feature type="compositionally biased region" description="Basic and acidic residues" evidence="3">
    <location>
        <begin position="197"/>
        <end position="206"/>
    </location>
</feature>
<dbReference type="FunCoup" id="A0A2V0PJX5">
    <property type="interactions" value="1926"/>
</dbReference>
<comment type="similarity">
    <text evidence="1">Belongs to the proteasome inhibitor PI31 family.</text>
</comment>
<dbReference type="AlphaFoldDB" id="A0A2V0PJX5"/>
<dbReference type="OrthoDB" id="552254at2759"/>
<dbReference type="InParanoid" id="A0A2V0PJX5"/>